<reference evidence="2 3" key="1">
    <citation type="submission" date="2014-10" db="EMBL/GenBank/DDBJ databases">
        <title>Draft genome sequence of Actinoplanes utahensis NRRL 12052.</title>
        <authorList>
            <person name="Velasco-Bucheli B."/>
            <person name="del Cerro C."/>
            <person name="Hormigo D."/>
            <person name="Garcia J.L."/>
            <person name="Acebal C."/>
            <person name="Arroyo M."/>
            <person name="de la Mata I."/>
        </authorList>
    </citation>
    <scope>NUCLEOTIDE SEQUENCE [LARGE SCALE GENOMIC DNA]</scope>
    <source>
        <strain evidence="2 3">NRRL 12052</strain>
    </source>
</reference>
<dbReference type="OrthoDB" id="3268903at2"/>
<protein>
    <recommendedName>
        <fullName evidence="1">Mycothiol-dependent maleylpyruvate isomerase metal-binding domain-containing protein</fullName>
    </recommendedName>
</protein>
<keyword evidence="3" id="KW-1185">Reference proteome</keyword>
<dbReference type="InterPro" id="IPR017519">
    <property type="entry name" value="CHP03085"/>
</dbReference>
<sequence length="208" mass="22932">MTNYARVERDLLADLLLSAGPDAPTLCEGWTTRDLAAHIVVRERRPDSAAGMVIKPLAGYGERVRLARAALPYEELIAQLRTPPMWSPVSNPLVDPLANTMEMFIHHEDVRRGDGQWEPRVLGEAMDATLWGNVKLLSRAALKRLGITAEIQATGLSAVRNSADPQVRITGDAGELALFFFGRQRATRVTVEGSPELEERIRTARLGL</sequence>
<feature type="domain" description="Mycothiol-dependent maleylpyruvate isomerase metal-binding" evidence="1">
    <location>
        <begin position="10"/>
        <end position="81"/>
    </location>
</feature>
<dbReference type="STRING" id="1869.MB27_09215"/>
<dbReference type="EMBL" id="JRTT01000009">
    <property type="protein sequence ID" value="KHD77654.1"/>
    <property type="molecule type" value="Genomic_DNA"/>
</dbReference>
<dbReference type="RefSeq" id="WP_043523789.1">
    <property type="nucleotide sequence ID" value="NZ_BAABKU010000022.1"/>
</dbReference>
<dbReference type="SUPFAM" id="SSF109854">
    <property type="entry name" value="DinB/YfiT-like putative metalloenzymes"/>
    <property type="match status" value="1"/>
</dbReference>
<comment type="caution">
    <text evidence="2">The sequence shown here is derived from an EMBL/GenBank/DDBJ whole genome shotgun (WGS) entry which is preliminary data.</text>
</comment>
<accession>A0A0A6UT51</accession>
<gene>
    <name evidence="2" type="ORF">MB27_09215</name>
</gene>
<dbReference type="eggNOG" id="COG0243">
    <property type="taxonomic scope" value="Bacteria"/>
</dbReference>
<dbReference type="InterPro" id="IPR017517">
    <property type="entry name" value="Maleyloyr_isom"/>
</dbReference>
<dbReference type="NCBIfam" id="TIGR03085">
    <property type="entry name" value="TIGR03085 family metal-binding protein"/>
    <property type="match status" value="1"/>
</dbReference>
<dbReference type="InterPro" id="IPR034660">
    <property type="entry name" value="DinB/YfiT-like"/>
</dbReference>
<organism evidence="2 3">
    <name type="scientific">Actinoplanes utahensis</name>
    <dbReference type="NCBI Taxonomy" id="1869"/>
    <lineage>
        <taxon>Bacteria</taxon>
        <taxon>Bacillati</taxon>
        <taxon>Actinomycetota</taxon>
        <taxon>Actinomycetes</taxon>
        <taxon>Micromonosporales</taxon>
        <taxon>Micromonosporaceae</taxon>
        <taxon>Actinoplanes</taxon>
    </lineage>
</organism>
<evidence type="ECO:0000313" key="2">
    <source>
        <dbReference type="EMBL" id="KHD77654.1"/>
    </source>
</evidence>
<proteinExistence type="predicted"/>
<dbReference type="InterPro" id="IPR024344">
    <property type="entry name" value="MDMPI_metal-binding"/>
</dbReference>
<dbReference type="GO" id="GO:0046872">
    <property type="term" value="F:metal ion binding"/>
    <property type="evidence" value="ECO:0007669"/>
    <property type="project" value="InterPro"/>
</dbReference>
<evidence type="ECO:0000313" key="3">
    <source>
        <dbReference type="Proteomes" id="UP000054537"/>
    </source>
</evidence>
<dbReference type="AlphaFoldDB" id="A0A0A6UT51"/>
<evidence type="ECO:0000259" key="1">
    <source>
        <dbReference type="Pfam" id="PF11716"/>
    </source>
</evidence>
<dbReference type="Proteomes" id="UP000054537">
    <property type="component" value="Unassembled WGS sequence"/>
</dbReference>
<dbReference type="Pfam" id="PF11716">
    <property type="entry name" value="MDMPI_N"/>
    <property type="match status" value="1"/>
</dbReference>
<name>A0A0A6UT51_ACTUT</name>
<dbReference type="NCBIfam" id="TIGR03083">
    <property type="entry name" value="maleylpyruvate isomerase family mycothiol-dependent enzyme"/>
    <property type="match status" value="1"/>
</dbReference>